<keyword evidence="1" id="KW-0723">Serine/threonine-protein kinase</keyword>
<evidence type="ECO:0000313" key="3">
    <source>
        <dbReference type="EMBL" id="CAG7623139.1"/>
    </source>
</evidence>
<accession>A0A9W4E2Y4</accession>
<keyword evidence="1" id="KW-0808">Transferase</keyword>
<dbReference type="PANTHER" id="PTHR35526">
    <property type="entry name" value="ANTI-SIGMA-F FACTOR RSBW-RELATED"/>
    <property type="match status" value="1"/>
</dbReference>
<dbReference type="SUPFAM" id="SSF55874">
    <property type="entry name" value="ATPase domain of HSP90 chaperone/DNA topoisomerase II/histidine kinase"/>
    <property type="match status" value="1"/>
</dbReference>
<keyword evidence="1" id="KW-0418">Kinase</keyword>
<dbReference type="Gene3D" id="3.30.565.10">
    <property type="entry name" value="Histidine kinase-like ATPase, C-terminal domain"/>
    <property type="match status" value="1"/>
</dbReference>
<feature type="domain" description="Histidine kinase/HSP90-like ATPase" evidence="2">
    <location>
        <begin position="68"/>
        <end position="177"/>
    </location>
</feature>
<dbReference type="EMBL" id="CAJVAX010000008">
    <property type="protein sequence ID" value="CAG7623139.1"/>
    <property type="molecule type" value="Genomic_DNA"/>
</dbReference>
<proteinExistence type="predicted"/>
<reference evidence="3" key="1">
    <citation type="submission" date="2021-06" db="EMBL/GenBank/DDBJ databases">
        <authorList>
            <person name="Arsene-Ploetze F."/>
        </authorList>
    </citation>
    <scope>NUCLEOTIDE SEQUENCE</scope>
    <source>
        <strain evidence="3">SBRY1</strain>
    </source>
</reference>
<keyword evidence="4" id="KW-1185">Reference proteome</keyword>
<evidence type="ECO:0000256" key="1">
    <source>
        <dbReference type="ARBA" id="ARBA00022527"/>
    </source>
</evidence>
<evidence type="ECO:0000313" key="4">
    <source>
        <dbReference type="Proteomes" id="UP001153328"/>
    </source>
</evidence>
<protein>
    <recommendedName>
        <fullName evidence="2">Histidine kinase/HSP90-like ATPase domain-containing protein</fullName>
    </recommendedName>
</protein>
<name>A0A9W4E2Y4_9ACTN</name>
<evidence type="ECO:0000259" key="2">
    <source>
        <dbReference type="Pfam" id="PF13581"/>
    </source>
</evidence>
<dbReference type="InterPro" id="IPR003594">
    <property type="entry name" value="HATPase_dom"/>
</dbReference>
<organism evidence="3 4">
    <name type="scientific">Actinacidiphila bryophytorum</name>
    <dbReference type="NCBI Taxonomy" id="1436133"/>
    <lineage>
        <taxon>Bacteria</taxon>
        <taxon>Bacillati</taxon>
        <taxon>Actinomycetota</taxon>
        <taxon>Actinomycetes</taxon>
        <taxon>Kitasatosporales</taxon>
        <taxon>Streptomycetaceae</taxon>
        <taxon>Actinacidiphila</taxon>
    </lineage>
</organism>
<dbReference type="InterPro" id="IPR036890">
    <property type="entry name" value="HATPase_C_sf"/>
</dbReference>
<dbReference type="PANTHER" id="PTHR35526:SF3">
    <property type="entry name" value="ANTI-SIGMA-F FACTOR RSBW"/>
    <property type="match status" value="1"/>
</dbReference>
<dbReference type="InterPro" id="IPR050267">
    <property type="entry name" value="Anti-sigma-factor_SerPK"/>
</dbReference>
<dbReference type="FunFam" id="3.30.565.10:FF:000028">
    <property type="entry name" value="PAS sensor protein"/>
    <property type="match status" value="1"/>
</dbReference>
<dbReference type="GO" id="GO:0004674">
    <property type="term" value="F:protein serine/threonine kinase activity"/>
    <property type="evidence" value="ECO:0007669"/>
    <property type="project" value="UniProtKB-KW"/>
</dbReference>
<comment type="caution">
    <text evidence="3">The sequence shown here is derived from an EMBL/GenBank/DDBJ whole genome shotgun (WGS) entry which is preliminary data.</text>
</comment>
<gene>
    <name evidence="3" type="ORF">SBRY_160006</name>
</gene>
<sequence length="192" mass="20708">MLALHTRSVAEPGPALVRALATSDGDLQKASDDALTEAFPDGPGDDAILFLARTRVLGPDRTRSWQLRNRPESAAEARREVSRQLAEWGLHELVPSTALLVSELITNGLRYSTGEIGLRVIRRENTLACEVTDTSRTATTLRRAHDDDEGGRGLFLAAQLTHDWGVRPTTGGKKVWAEQLLPGHDSGAPGAG</sequence>
<dbReference type="AlphaFoldDB" id="A0A9W4E2Y4"/>
<dbReference type="CDD" id="cd16936">
    <property type="entry name" value="HATPase_RsbW-like"/>
    <property type="match status" value="1"/>
</dbReference>
<dbReference type="Pfam" id="PF13581">
    <property type="entry name" value="HATPase_c_2"/>
    <property type="match status" value="1"/>
</dbReference>
<dbReference type="Proteomes" id="UP001153328">
    <property type="component" value="Unassembled WGS sequence"/>
</dbReference>